<dbReference type="SMART" id="SM00749">
    <property type="entry name" value="BON"/>
    <property type="match status" value="1"/>
</dbReference>
<dbReference type="InterPro" id="IPR014004">
    <property type="entry name" value="Transpt-assoc_nodulatn_dom_bac"/>
</dbReference>
<evidence type="ECO:0000259" key="2">
    <source>
        <dbReference type="PROSITE" id="PS50914"/>
    </source>
</evidence>
<dbReference type="InterPro" id="IPR007055">
    <property type="entry name" value="BON_dom"/>
</dbReference>
<keyword evidence="1" id="KW-0732">Signal</keyword>
<dbReference type="InterPro" id="IPR051686">
    <property type="entry name" value="Lipoprotein_DolP"/>
</dbReference>
<dbReference type="Pfam" id="PF04972">
    <property type="entry name" value="BON"/>
    <property type="match status" value="1"/>
</dbReference>
<dbReference type="RefSeq" id="WP_026609947.1">
    <property type="nucleotide sequence ID" value="NZ_OX458333.1"/>
</dbReference>
<evidence type="ECO:0000256" key="1">
    <source>
        <dbReference type="SAM" id="SignalP"/>
    </source>
</evidence>
<reference evidence="3 4" key="1">
    <citation type="submission" date="2023-03" db="EMBL/GenBank/DDBJ databases">
        <authorList>
            <person name="Pearce D."/>
        </authorList>
    </citation>
    <scope>NUCLEOTIDE SEQUENCE [LARGE SCALE GENOMIC DNA]</scope>
    <source>
        <strain evidence="3">Msz</strain>
    </source>
</reference>
<proteinExistence type="predicted"/>
<dbReference type="Gene3D" id="3.30.1340.30">
    <property type="match status" value="1"/>
</dbReference>
<evidence type="ECO:0000313" key="3">
    <source>
        <dbReference type="EMBL" id="CAI8960146.1"/>
    </source>
</evidence>
<feature type="domain" description="BON" evidence="2">
    <location>
        <begin position="33"/>
        <end position="101"/>
    </location>
</feature>
<sequence>MKRRYFLLALTALFLTGCADSANKTSAFGADADDITIASRVKAALLQDIYVGGLGIEVQSHGGRVQLDGFVPDKDQRRHAEAIARGVRGVKSVENNIRVREKREELPF</sequence>
<accession>A0ABM9I8M9</accession>
<dbReference type="EMBL" id="OX458333">
    <property type="protein sequence ID" value="CAI8960146.1"/>
    <property type="molecule type" value="Genomic_DNA"/>
</dbReference>
<feature type="signal peptide" evidence="1">
    <location>
        <begin position="1"/>
        <end position="21"/>
    </location>
</feature>
<name>A0ABM9I8M9_9GAMM</name>
<dbReference type="Proteomes" id="UP001162030">
    <property type="component" value="Chromosome"/>
</dbReference>
<evidence type="ECO:0000313" key="4">
    <source>
        <dbReference type="Proteomes" id="UP001162030"/>
    </source>
</evidence>
<dbReference type="PANTHER" id="PTHR34606:SF15">
    <property type="entry name" value="BON DOMAIN-CONTAINING PROTEIN"/>
    <property type="match status" value="1"/>
</dbReference>
<organism evidence="3 4">
    <name type="scientific">Methylocaldum szegediense</name>
    <dbReference type="NCBI Taxonomy" id="73780"/>
    <lineage>
        <taxon>Bacteria</taxon>
        <taxon>Pseudomonadati</taxon>
        <taxon>Pseudomonadota</taxon>
        <taxon>Gammaproteobacteria</taxon>
        <taxon>Methylococcales</taxon>
        <taxon>Methylococcaceae</taxon>
        <taxon>Methylocaldum</taxon>
    </lineage>
</organism>
<dbReference type="PROSITE" id="PS51257">
    <property type="entry name" value="PROKAR_LIPOPROTEIN"/>
    <property type="match status" value="1"/>
</dbReference>
<gene>
    <name evidence="3" type="ORF">MSZNOR_4642</name>
</gene>
<dbReference type="PANTHER" id="PTHR34606">
    <property type="entry name" value="BON DOMAIN-CONTAINING PROTEIN"/>
    <property type="match status" value="1"/>
</dbReference>
<keyword evidence="4" id="KW-1185">Reference proteome</keyword>
<protein>
    <submittedName>
        <fullName evidence="3">Hyperosmotically inducible periplasmic protein</fullName>
    </submittedName>
</protein>
<dbReference type="PROSITE" id="PS50914">
    <property type="entry name" value="BON"/>
    <property type="match status" value="1"/>
</dbReference>
<feature type="chain" id="PRO_5045862238" evidence="1">
    <location>
        <begin position="22"/>
        <end position="108"/>
    </location>
</feature>